<proteinExistence type="predicted"/>
<organism evidence="1">
    <name type="scientific">viral metagenome</name>
    <dbReference type="NCBI Taxonomy" id="1070528"/>
    <lineage>
        <taxon>unclassified sequences</taxon>
        <taxon>metagenomes</taxon>
        <taxon>organismal metagenomes</taxon>
    </lineage>
</organism>
<protein>
    <recommendedName>
        <fullName evidence="2">Glycosyl transferase family 1 domain-containing protein</fullName>
    </recommendedName>
</protein>
<sequence>MKILLLYKGYPRISHGYQMDEANELNKKHEIMIISFEWELFTKSENHLPFIQNSPLNEMSTIIKFKPDIIHSHYLDTIDLCIQLSRRLEIPFTIKSHSFDILGNNFNNSKKYINQINNKYCLRIIVFPEFIEPLLRIGIKESKLLPMYPAININKFINLEANNGPHIMSGGAFLPKKNIKGFILLSKKIKQKYPEKQITYYSVMENKSYYDEILEFNKSHDNPVIFLTVQPDKMSLEYKKHQWLIYSACPKEKTVGNPLMIAEAQASGVGVIMYNLRNSLNMYITDNGYLYNTDEDVLEIISNDFDSEKRNNAIEISKRYDIQEKIKEIENVWL</sequence>
<dbReference type="SUPFAM" id="SSF53756">
    <property type="entry name" value="UDP-Glycosyltransferase/glycogen phosphorylase"/>
    <property type="match status" value="1"/>
</dbReference>
<evidence type="ECO:0008006" key="2">
    <source>
        <dbReference type="Google" id="ProtNLM"/>
    </source>
</evidence>
<accession>A0A6C0E059</accession>
<dbReference type="AlphaFoldDB" id="A0A6C0E059"/>
<dbReference type="EMBL" id="MN739711">
    <property type="protein sequence ID" value="QHT22527.1"/>
    <property type="molecule type" value="Genomic_DNA"/>
</dbReference>
<name>A0A6C0E059_9ZZZZ</name>
<reference evidence="1" key="1">
    <citation type="journal article" date="2020" name="Nature">
        <title>Giant virus diversity and host interactions through global metagenomics.</title>
        <authorList>
            <person name="Schulz F."/>
            <person name="Roux S."/>
            <person name="Paez-Espino D."/>
            <person name="Jungbluth S."/>
            <person name="Walsh D.A."/>
            <person name="Denef V.J."/>
            <person name="McMahon K.D."/>
            <person name="Konstantinidis K.T."/>
            <person name="Eloe-Fadrosh E.A."/>
            <person name="Kyrpides N.C."/>
            <person name="Woyke T."/>
        </authorList>
    </citation>
    <scope>NUCLEOTIDE SEQUENCE</scope>
    <source>
        <strain evidence="1">GVMAG-M-3300023179-111</strain>
    </source>
</reference>
<dbReference type="Gene3D" id="3.40.50.2000">
    <property type="entry name" value="Glycogen Phosphorylase B"/>
    <property type="match status" value="2"/>
</dbReference>
<evidence type="ECO:0000313" key="1">
    <source>
        <dbReference type="EMBL" id="QHT22527.1"/>
    </source>
</evidence>